<evidence type="ECO:0000256" key="1">
    <source>
        <dbReference type="SAM" id="MobiDB-lite"/>
    </source>
</evidence>
<keyword evidence="3" id="KW-1185">Reference proteome</keyword>
<dbReference type="Proteomes" id="UP001165121">
    <property type="component" value="Unassembled WGS sequence"/>
</dbReference>
<protein>
    <submittedName>
        <fullName evidence="2">Unnamed protein product</fullName>
    </submittedName>
</protein>
<name>A0A9W6UFI4_9STRA</name>
<comment type="caution">
    <text evidence="2">The sequence shown here is derived from an EMBL/GenBank/DDBJ whole genome shotgun (WGS) entry which is preliminary data.</text>
</comment>
<evidence type="ECO:0000313" key="2">
    <source>
        <dbReference type="EMBL" id="GMF31699.1"/>
    </source>
</evidence>
<organism evidence="2 3">
    <name type="scientific">Phytophthora fragariaefolia</name>
    <dbReference type="NCBI Taxonomy" id="1490495"/>
    <lineage>
        <taxon>Eukaryota</taxon>
        <taxon>Sar</taxon>
        <taxon>Stramenopiles</taxon>
        <taxon>Oomycota</taxon>
        <taxon>Peronosporomycetes</taxon>
        <taxon>Peronosporales</taxon>
        <taxon>Peronosporaceae</taxon>
        <taxon>Phytophthora</taxon>
    </lineage>
</organism>
<dbReference type="EMBL" id="BSXT01000648">
    <property type="protein sequence ID" value="GMF31699.1"/>
    <property type="molecule type" value="Genomic_DNA"/>
</dbReference>
<feature type="compositionally biased region" description="Low complexity" evidence="1">
    <location>
        <begin position="20"/>
        <end position="35"/>
    </location>
</feature>
<proteinExistence type="predicted"/>
<accession>A0A9W6UFI4</accession>
<evidence type="ECO:0000313" key="3">
    <source>
        <dbReference type="Proteomes" id="UP001165121"/>
    </source>
</evidence>
<dbReference type="AlphaFoldDB" id="A0A9W6UFI4"/>
<sequence>MKGCGRAGTPTTPGVVAGSARATEGAEACARATTGGRAGAPTSKAIRDDKVTSSPKAEASGRDADSAAEDSAPQVLEVFTGEPKVEEVLTPLRTVAELLELEELSYVEFLGSLKAGDLAEVVLLRPDGGSLELNSSSVMDSEVLEDERTSRRQTRDGAAILKLLLFKREACAYDTLLGSNNDTRC</sequence>
<reference evidence="2" key="1">
    <citation type="submission" date="2023-04" db="EMBL/GenBank/DDBJ databases">
        <title>Phytophthora fragariaefolia NBRC 109709.</title>
        <authorList>
            <person name="Ichikawa N."/>
            <person name="Sato H."/>
            <person name="Tonouchi N."/>
        </authorList>
    </citation>
    <scope>NUCLEOTIDE SEQUENCE</scope>
    <source>
        <strain evidence="2">NBRC 109709</strain>
    </source>
</reference>
<dbReference type="OrthoDB" id="129198at2759"/>
<feature type="region of interest" description="Disordered" evidence="1">
    <location>
        <begin position="1"/>
        <end position="71"/>
    </location>
</feature>
<gene>
    <name evidence="2" type="ORF">Pfra01_000734300</name>
</gene>